<keyword evidence="1" id="KW-0472">Membrane</keyword>
<protein>
    <submittedName>
        <fullName evidence="2">Uncharacterized protein</fullName>
    </submittedName>
</protein>
<keyword evidence="1" id="KW-0812">Transmembrane</keyword>
<keyword evidence="3" id="KW-1185">Reference proteome</keyword>
<proteinExistence type="predicted"/>
<dbReference type="AlphaFoldDB" id="A0ABD3U9C8"/>
<gene>
    <name evidence="2" type="ORF">ACJIZ3_002438</name>
</gene>
<dbReference type="EMBL" id="JBJXBP010000002">
    <property type="protein sequence ID" value="KAL3845035.1"/>
    <property type="molecule type" value="Genomic_DNA"/>
</dbReference>
<name>A0ABD3U9C8_9LAMI</name>
<reference evidence="2 3" key="1">
    <citation type="submission" date="2024-12" db="EMBL/GenBank/DDBJ databases">
        <title>The unique morphological basis and parallel evolutionary history of personate flowers in Penstemon.</title>
        <authorList>
            <person name="Depatie T.H."/>
            <person name="Wessinger C.A."/>
        </authorList>
    </citation>
    <scope>NUCLEOTIDE SEQUENCE [LARGE SCALE GENOMIC DNA]</scope>
    <source>
        <strain evidence="2">WTNN_2</strain>
        <tissue evidence="2">Leaf</tissue>
    </source>
</reference>
<evidence type="ECO:0000313" key="3">
    <source>
        <dbReference type="Proteomes" id="UP001634393"/>
    </source>
</evidence>
<accession>A0ABD3U9C8</accession>
<evidence type="ECO:0000313" key="2">
    <source>
        <dbReference type="EMBL" id="KAL3845035.1"/>
    </source>
</evidence>
<dbReference type="Proteomes" id="UP001634393">
    <property type="component" value="Unassembled WGS sequence"/>
</dbReference>
<feature type="transmembrane region" description="Helical" evidence="1">
    <location>
        <begin position="15"/>
        <end position="32"/>
    </location>
</feature>
<comment type="caution">
    <text evidence="2">The sequence shown here is derived from an EMBL/GenBank/DDBJ whole genome shotgun (WGS) entry which is preliminary data.</text>
</comment>
<keyword evidence="1" id="KW-1133">Transmembrane helix</keyword>
<evidence type="ECO:0000256" key="1">
    <source>
        <dbReference type="SAM" id="Phobius"/>
    </source>
</evidence>
<sequence length="86" mass="9629">MGGRINLIKTKGNTIILPLFLVVLAIRITLLGRSAEDIAKGKIPDHLRAQNTRKHMKDSFIHAVLLLVQIVRSSNQKMDGLSWTSR</sequence>
<organism evidence="2 3">
    <name type="scientific">Penstemon smallii</name>
    <dbReference type="NCBI Taxonomy" id="265156"/>
    <lineage>
        <taxon>Eukaryota</taxon>
        <taxon>Viridiplantae</taxon>
        <taxon>Streptophyta</taxon>
        <taxon>Embryophyta</taxon>
        <taxon>Tracheophyta</taxon>
        <taxon>Spermatophyta</taxon>
        <taxon>Magnoliopsida</taxon>
        <taxon>eudicotyledons</taxon>
        <taxon>Gunneridae</taxon>
        <taxon>Pentapetalae</taxon>
        <taxon>asterids</taxon>
        <taxon>lamiids</taxon>
        <taxon>Lamiales</taxon>
        <taxon>Plantaginaceae</taxon>
        <taxon>Cheloneae</taxon>
        <taxon>Penstemon</taxon>
    </lineage>
</organism>